<evidence type="ECO:0000259" key="10">
    <source>
        <dbReference type="Pfam" id="PF12693"/>
    </source>
</evidence>
<evidence type="ECO:0000256" key="3">
    <source>
        <dbReference type="ARBA" id="ARBA00022448"/>
    </source>
</evidence>
<dbReference type="GO" id="GO:0015628">
    <property type="term" value="P:protein secretion by the type II secretion system"/>
    <property type="evidence" value="ECO:0007669"/>
    <property type="project" value="InterPro"/>
</dbReference>
<evidence type="ECO:0000256" key="6">
    <source>
        <dbReference type="ARBA" id="ARBA00022692"/>
    </source>
</evidence>
<dbReference type="AlphaFoldDB" id="A0A3P3EME2"/>
<protein>
    <recommendedName>
        <fullName evidence="10">GspL periplasmic domain-containing protein</fullName>
    </recommendedName>
</protein>
<keyword evidence="8" id="KW-1133">Transmembrane helix</keyword>
<evidence type="ECO:0000313" key="11">
    <source>
        <dbReference type="EMBL" id="RRH87266.1"/>
    </source>
</evidence>
<comment type="similarity">
    <text evidence="2">Belongs to the GSP L family.</text>
</comment>
<evidence type="ECO:0000313" key="12">
    <source>
        <dbReference type="Proteomes" id="UP000271590"/>
    </source>
</evidence>
<keyword evidence="6" id="KW-0812">Transmembrane</keyword>
<evidence type="ECO:0000256" key="9">
    <source>
        <dbReference type="ARBA" id="ARBA00023136"/>
    </source>
</evidence>
<keyword evidence="5" id="KW-0997">Cell inner membrane</keyword>
<organism evidence="11 12">
    <name type="scientific">Variovorax beijingensis</name>
    <dbReference type="NCBI Taxonomy" id="2496117"/>
    <lineage>
        <taxon>Bacteria</taxon>
        <taxon>Pseudomonadati</taxon>
        <taxon>Pseudomonadota</taxon>
        <taxon>Betaproteobacteria</taxon>
        <taxon>Burkholderiales</taxon>
        <taxon>Comamonadaceae</taxon>
        <taxon>Variovorax</taxon>
    </lineage>
</organism>
<dbReference type="Gene3D" id="3.30.420.380">
    <property type="match status" value="1"/>
</dbReference>
<evidence type="ECO:0000256" key="4">
    <source>
        <dbReference type="ARBA" id="ARBA00022475"/>
    </source>
</evidence>
<dbReference type="NCBIfam" id="TIGR01709">
    <property type="entry name" value="typeII_sec_gspL"/>
    <property type="match status" value="1"/>
</dbReference>
<evidence type="ECO:0000256" key="7">
    <source>
        <dbReference type="ARBA" id="ARBA00022927"/>
    </source>
</evidence>
<keyword evidence="3" id="KW-0813">Transport</keyword>
<comment type="caution">
    <text evidence="11">The sequence shown here is derived from an EMBL/GenBank/DDBJ whole genome shotgun (WGS) entry which is preliminary data.</text>
</comment>
<dbReference type="Pfam" id="PF12693">
    <property type="entry name" value="GspL_C"/>
    <property type="match status" value="1"/>
</dbReference>
<dbReference type="InterPro" id="IPR043129">
    <property type="entry name" value="ATPase_NBD"/>
</dbReference>
<dbReference type="EMBL" id="RQXU01000009">
    <property type="protein sequence ID" value="RRH87266.1"/>
    <property type="molecule type" value="Genomic_DNA"/>
</dbReference>
<sequence>MKVDLLRLQLPPWTDPDDPTLAVRCGWRGSGGAWRDGGTLALGEVAGRFRSRRCEACLHPGDLPMASFTLPPLSGRRLRAAVLGAVEPCALQPLESLVVGFGPREADGTVGAAWLGARAMDGWTRLLRRSGIAVRGLHPPAAFLPLAAEGWVGCRVDGWCIVRTGRSQGFTHWMTEGADHAAGLAAPGAPAFIRWLDIEEADAAARWSGEDWRWSLPSAEAAGVSGGTALAGPAFGWGAIAAAVWLGGLNVYAGQLATQGQALKRQMATRVKAAFPDLPVVVNPVQQARQQKDALAAGGPQAAGSGYAGLAQGAARLLAEVPAGQVQSLRYAPEELRIRWRDGGVPSSEAWGALQARAREQGLAVESDAGVLSVRMAASSSAADAAALDPQRKDPP</sequence>
<gene>
    <name evidence="11" type="ORF">EH244_17345</name>
</gene>
<keyword evidence="9" id="KW-0472">Membrane</keyword>
<evidence type="ECO:0000256" key="1">
    <source>
        <dbReference type="ARBA" id="ARBA00004533"/>
    </source>
</evidence>
<dbReference type="RefSeq" id="WP_124959611.1">
    <property type="nucleotide sequence ID" value="NZ_RQXU01000009.1"/>
</dbReference>
<proteinExistence type="inferred from homology"/>
<accession>A0A3P3EME2</accession>
<evidence type="ECO:0000256" key="8">
    <source>
        <dbReference type="ARBA" id="ARBA00022989"/>
    </source>
</evidence>
<dbReference type="GO" id="GO:0009276">
    <property type="term" value="C:Gram-negative-bacterium-type cell wall"/>
    <property type="evidence" value="ECO:0007669"/>
    <property type="project" value="InterPro"/>
</dbReference>
<evidence type="ECO:0000256" key="2">
    <source>
        <dbReference type="ARBA" id="ARBA00005318"/>
    </source>
</evidence>
<evidence type="ECO:0000256" key="5">
    <source>
        <dbReference type="ARBA" id="ARBA00022519"/>
    </source>
</evidence>
<dbReference type="InterPro" id="IPR007812">
    <property type="entry name" value="T2SS_protein-GspL"/>
</dbReference>
<name>A0A3P3EME2_9BURK</name>
<keyword evidence="7" id="KW-0653">Protein transport</keyword>
<reference evidence="11 12" key="1">
    <citation type="submission" date="2018-11" db="EMBL/GenBank/DDBJ databases">
        <title>The genome of Variovorax sp T529.</title>
        <authorList>
            <person name="Gao J."/>
        </authorList>
    </citation>
    <scope>NUCLEOTIDE SEQUENCE [LARGE SCALE GENOMIC DNA]</scope>
    <source>
        <strain evidence="11 12">T529</strain>
    </source>
</reference>
<dbReference type="InterPro" id="IPR025691">
    <property type="entry name" value="GspL_pp_dom"/>
</dbReference>
<feature type="domain" description="GspL periplasmic" evidence="10">
    <location>
        <begin position="237"/>
        <end position="367"/>
    </location>
</feature>
<dbReference type="GO" id="GO:0005886">
    <property type="term" value="C:plasma membrane"/>
    <property type="evidence" value="ECO:0007669"/>
    <property type="project" value="UniProtKB-SubCell"/>
</dbReference>
<dbReference type="GO" id="GO:0015627">
    <property type="term" value="C:type II protein secretion system complex"/>
    <property type="evidence" value="ECO:0007669"/>
    <property type="project" value="InterPro"/>
</dbReference>
<keyword evidence="4" id="KW-1003">Cell membrane</keyword>
<dbReference type="Proteomes" id="UP000271590">
    <property type="component" value="Unassembled WGS sequence"/>
</dbReference>
<comment type="subcellular location">
    <subcellularLocation>
        <location evidence="1">Cell inner membrane</location>
    </subcellularLocation>
</comment>
<dbReference type="SUPFAM" id="SSF53067">
    <property type="entry name" value="Actin-like ATPase domain"/>
    <property type="match status" value="1"/>
</dbReference>